<keyword evidence="3" id="KW-1185">Reference proteome</keyword>
<evidence type="ECO:0008006" key="4">
    <source>
        <dbReference type="Google" id="ProtNLM"/>
    </source>
</evidence>
<accession>A0ABZ1P8V9</accession>
<proteinExistence type="predicted"/>
<evidence type="ECO:0000313" key="3">
    <source>
        <dbReference type="Proteomes" id="UP001346877"/>
    </source>
</evidence>
<evidence type="ECO:0000313" key="2">
    <source>
        <dbReference type="EMBL" id="WUI80473.1"/>
    </source>
</evidence>
<reference evidence="2 3" key="1">
    <citation type="submission" date="2022-10" db="EMBL/GenBank/DDBJ databases">
        <title>The complete genomes of actinobacterial strains from the NBC collection.</title>
        <authorList>
            <person name="Joergensen T.S."/>
            <person name="Alvarez Arevalo M."/>
            <person name="Sterndorff E.B."/>
            <person name="Faurdal D."/>
            <person name="Vuksanovic O."/>
            <person name="Mourched A.-S."/>
            <person name="Charusanti P."/>
            <person name="Shaw S."/>
            <person name="Blin K."/>
            <person name="Weber T."/>
        </authorList>
    </citation>
    <scope>NUCLEOTIDE SEQUENCE [LARGE SCALE GENOMIC DNA]</scope>
    <source>
        <strain evidence="2 3">NBC_00396</strain>
    </source>
</reference>
<name>A0ABZ1P8V9_9ACTN</name>
<feature type="chain" id="PRO_5045624200" description="Peptidase inhibitor family I36" evidence="1">
    <location>
        <begin position="28"/>
        <end position="154"/>
    </location>
</feature>
<feature type="signal peptide" evidence="1">
    <location>
        <begin position="1"/>
        <end position="27"/>
    </location>
</feature>
<keyword evidence="1" id="KW-0732">Signal</keyword>
<protein>
    <recommendedName>
        <fullName evidence="4">Peptidase inhibitor family I36</fullName>
    </recommendedName>
</protein>
<dbReference type="RefSeq" id="WP_327649259.1">
    <property type="nucleotide sequence ID" value="NZ_CP107892.1"/>
</dbReference>
<sequence>MRFIKRTAMVACATAAAVMAFSAPASAATTLNFYANGPADSGRGCDMTTKAGGTYTYYANGGVKGGYQAFAGGFDAWERDLCPDGYGAALHLTYYKWNGSSWVYSTANPIKVTTGAYDTVNHSWTFKDVRDVNIYSCRINGAGAVSSCTKATLF</sequence>
<gene>
    <name evidence="2" type="ORF">OG375_21285</name>
</gene>
<dbReference type="EMBL" id="CP107941">
    <property type="protein sequence ID" value="WUI80473.1"/>
    <property type="molecule type" value="Genomic_DNA"/>
</dbReference>
<dbReference type="Proteomes" id="UP001346877">
    <property type="component" value="Chromosome"/>
</dbReference>
<organism evidence="2 3">
    <name type="scientific">Micromonospora zamorensis</name>
    <dbReference type="NCBI Taxonomy" id="709883"/>
    <lineage>
        <taxon>Bacteria</taxon>
        <taxon>Bacillati</taxon>
        <taxon>Actinomycetota</taxon>
        <taxon>Actinomycetes</taxon>
        <taxon>Micromonosporales</taxon>
        <taxon>Micromonosporaceae</taxon>
        <taxon>Micromonospora</taxon>
    </lineage>
</organism>
<evidence type="ECO:0000256" key="1">
    <source>
        <dbReference type="SAM" id="SignalP"/>
    </source>
</evidence>